<protein>
    <submittedName>
        <fullName evidence="3">Aldo/keto reductase</fullName>
    </submittedName>
</protein>
<dbReference type="GO" id="GO:0016491">
    <property type="term" value="F:oxidoreductase activity"/>
    <property type="evidence" value="ECO:0007669"/>
    <property type="project" value="UniProtKB-KW"/>
</dbReference>
<dbReference type="InterPro" id="IPR036812">
    <property type="entry name" value="NAD(P)_OxRdtase_dom_sf"/>
</dbReference>
<keyword evidence="1" id="KW-0560">Oxidoreductase</keyword>
<dbReference type="SUPFAM" id="SSF51430">
    <property type="entry name" value="NAD(P)-linked oxidoreductase"/>
    <property type="match status" value="1"/>
</dbReference>
<dbReference type="GO" id="GO:0005829">
    <property type="term" value="C:cytosol"/>
    <property type="evidence" value="ECO:0007669"/>
    <property type="project" value="TreeGrafter"/>
</dbReference>
<gene>
    <name evidence="3" type="ORF">DXC81_08145</name>
</gene>
<accession>A0A3E4QQY1</accession>
<comment type="caution">
    <text evidence="3">The sequence shown here is derived from an EMBL/GenBank/DDBJ whole genome shotgun (WGS) entry which is preliminary data.</text>
</comment>
<dbReference type="Pfam" id="PF00248">
    <property type="entry name" value="Aldo_ket_red"/>
    <property type="match status" value="1"/>
</dbReference>
<dbReference type="PANTHER" id="PTHR43364">
    <property type="entry name" value="NADH-SPECIFIC METHYLGLYOXAL REDUCTASE-RELATED"/>
    <property type="match status" value="1"/>
</dbReference>
<dbReference type="Proteomes" id="UP000260943">
    <property type="component" value="Unassembled WGS sequence"/>
</dbReference>
<dbReference type="AlphaFoldDB" id="A0A3E4QQY1"/>
<evidence type="ECO:0000313" key="4">
    <source>
        <dbReference type="Proteomes" id="UP000260943"/>
    </source>
</evidence>
<dbReference type="RefSeq" id="WP_117679956.1">
    <property type="nucleotide sequence ID" value="NZ_QSRJ01000009.1"/>
</dbReference>
<name>A0A3E4QQY1_9ACTN</name>
<dbReference type="InterPro" id="IPR050523">
    <property type="entry name" value="AKR_Detox_Biosynth"/>
</dbReference>
<dbReference type="CDD" id="cd19084">
    <property type="entry name" value="AKR_AKR11B1-like"/>
    <property type="match status" value="1"/>
</dbReference>
<dbReference type="PRINTS" id="PR00069">
    <property type="entry name" value="ALDKETRDTASE"/>
</dbReference>
<dbReference type="PANTHER" id="PTHR43364:SF4">
    <property type="entry name" value="NAD(P)-LINKED OXIDOREDUCTASE SUPERFAMILY PROTEIN"/>
    <property type="match status" value="1"/>
</dbReference>
<evidence type="ECO:0000259" key="2">
    <source>
        <dbReference type="Pfam" id="PF00248"/>
    </source>
</evidence>
<reference evidence="3 4" key="1">
    <citation type="submission" date="2018-08" db="EMBL/GenBank/DDBJ databases">
        <title>A genome reference for cultivated species of the human gut microbiota.</title>
        <authorList>
            <person name="Zou Y."/>
            <person name="Xue W."/>
            <person name="Luo G."/>
        </authorList>
    </citation>
    <scope>NUCLEOTIDE SEQUENCE [LARGE SCALE GENOMIC DNA]</scope>
    <source>
        <strain evidence="3 4">TF08-14</strain>
    </source>
</reference>
<proteinExistence type="predicted"/>
<organism evidence="3 4">
    <name type="scientific">Collinsella tanakaei</name>
    <dbReference type="NCBI Taxonomy" id="626935"/>
    <lineage>
        <taxon>Bacteria</taxon>
        <taxon>Bacillati</taxon>
        <taxon>Actinomycetota</taxon>
        <taxon>Coriobacteriia</taxon>
        <taxon>Coriobacteriales</taxon>
        <taxon>Coriobacteriaceae</taxon>
        <taxon>Collinsella</taxon>
    </lineage>
</organism>
<dbReference type="Gene3D" id="3.20.20.100">
    <property type="entry name" value="NADP-dependent oxidoreductase domain"/>
    <property type="match status" value="1"/>
</dbReference>
<evidence type="ECO:0000256" key="1">
    <source>
        <dbReference type="ARBA" id="ARBA00023002"/>
    </source>
</evidence>
<sequence>MRYKTMKKSGEKISAITVGTWAIGGKNSMGGGYGEIDDQDSIEAIKAMIDGGVNLIDTAPIYGEGHSEEVVGKAIEGIRDKVLIATKYGSYIEDGKGVHCSRPDSVLHEFDASLKRLNTDYVDMYLMHWPDDLGTPIEDTMACVNKLKEQGAVRMLGLCNSDRALIERASAVADIDIVQLPFSMVNQSALSDLKWCEENNIDVMTWGSLGAGILTGAVREKPSFDEKDFRATFYPFYQEPMFSKIQEFLKTMDVLSEKYGKPLAQIAINWSTQKSFVSTALTGVRKVSEAQENCAAFEWSLSDEDIALLDAELTRLEITEAVA</sequence>
<dbReference type="InterPro" id="IPR023210">
    <property type="entry name" value="NADP_OxRdtase_dom"/>
</dbReference>
<feature type="domain" description="NADP-dependent oxidoreductase" evidence="2">
    <location>
        <begin position="16"/>
        <end position="311"/>
    </location>
</feature>
<dbReference type="EMBL" id="QSRJ01000009">
    <property type="protein sequence ID" value="RGL09555.1"/>
    <property type="molecule type" value="Genomic_DNA"/>
</dbReference>
<evidence type="ECO:0000313" key="3">
    <source>
        <dbReference type="EMBL" id="RGL09555.1"/>
    </source>
</evidence>
<dbReference type="InterPro" id="IPR020471">
    <property type="entry name" value="AKR"/>
</dbReference>